<gene>
    <name evidence="7" type="ORF">AB3X52_00590</name>
</gene>
<accession>A0ABV3ST28</accession>
<keyword evidence="3" id="KW-0547">Nucleotide-binding</keyword>
<evidence type="ECO:0000256" key="2">
    <source>
        <dbReference type="ARBA" id="ARBA00022448"/>
    </source>
</evidence>
<evidence type="ECO:0000313" key="7">
    <source>
        <dbReference type="EMBL" id="MEX0426099.1"/>
    </source>
</evidence>
<organism evidence="7 8">
    <name type="scientific">Nocardioides eburneus</name>
    <dbReference type="NCBI Taxonomy" id="3231482"/>
    <lineage>
        <taxon>Bacteria</taxon>
        <taxon>Bacillati</taxon>
        <taxon>Actinomycetota</taxon>
        <taxon>Actinomycetes</taxon>
        <taxon>Propionibacteriales</taxon>
        <taxon>Nocardioidaceae</taxon>
        <taxon>Nocardioides</taxon>
    </lineage>
</organism>
<dbReference type="PROSITE" id="PS50893">
    <property type="entry name" value="ABC_TRANSPORTER_2"/>
    <property type="match status" value="1"/>
</dbReference>
<evidence type="ECO:0000256" key="3">
    <source>
        <dbReference type="ARBA" id="ARBA00022741"/>
    </source>
</evidence>
<evidence type="ECO:0000313" key="8">
    <source>
        <dbReference type="Proteomes" id="UP001556631"/>
    </source>
</evidence>
<evidence type="ECO:0000256" key="4">
    <source>
        <dbReference type="ARBA" id="ARBA00022840"/>
    </source>
</evidence>
<dbReference type="PANTHER" id="PTHR43820:SF4">
    <property type="entry name" value="HIGH-AFFINITY BRANCHED-CHAIN AMINO ACID TRANSPORT ATP-BINDING PROTEIN LIVF"/>
    <property type="match status" value="1"/>
</dbReference>
<comment type="similarity">
    <text evidence="1">Belongs to the ABC transporter superfamily.</text>
</comment>
<proteinExistence type="inferred from homology"/>
<reference evidence="7 8" key="1">
    <citation type="submission" date="2024-07" db="EMBL/GenBank/DDBJ databases">
        <authorList>
            <person name="Lee S."/>
            <person name="Kang M."/>
        </authorList>
    </citation>
    <scope>NUCLEOTIDE SEQUENCE [LARGE SCALE GENOMIC DNA]</scope>
    <source>
        <strain evidence="7 8">DS6</strain>
    </source>
</reference>
<dbReference type="InterPro" id="IPR003439">
    <property type="entry name" value="ABC_transporter-like_ATP-bd"/>
</dbReference>
<sequence length="252" mass="26927">MTQPAVVRPLLEIRDLTVFHGQLRALSGISLEVQPGAVEAIIGANGAGKSTLLRTIAGLHHPSQGSVLLDGEDVTRTRPARRARAGIAMVPEGRRLFPSLTVEENLRVGASYARRGPWSIDSVYDLFGWMRERRRQKAAQLSGGEQQAVAIGRALVANPRVLLLDELSLGLAPVVVERIYTTLPQLLAAGLTVLLVEQDVGQALQVASRVHCLLEGRTTLTGLPSQLTREQVEAAYFGLRGATTGGVGHGVA</sequence>
<evidence type="ECO:0000256" key="1">
    <source>
        <dbReference type="ARBA" id="ARBA00005417"/>
    </source>
</evidence>
<dbReference type="SUPFAM" id="SSF52540">
    <property type="entry name" value="P-loop containing nucleoside triphosphate hydrolases"/>
    <property type="match status" value="1"/>
</dbReference>
<dbReference type="PANTHER" id="PTHR43820">
    <property type="entry name" value="HIGH-AFFINITY BRANCHED-CHAIN AMINO ACID TRANSPORT ATP-BINDING PROTEIN LIVF"/>
    <property type="match status" value="1"/>
</dbReference>
<dbReference type="SMART" id="SM00382">
    <property type="entry name" value="AAA"/>
    <property type="match status" value="1"/>
</dbReference>
<comment type="caution">
    <text evidence="7">The sequence shown here is derived from an EMBL/GenBank/DDBJ whole genome shotgun (WGS) entry which is preliminary data.</text>
</comment>
<dbReference type="GO" id="GO:0005524">
    <property type="term" value="F:ATP binding"/>
    <property type="evidence" value="ECO:0007669"/>
    <property type="project" value="UniProtKB-KW"/>
</dbReference>
<evidence type="ECO:0000259" key="6">
    <source>
        <dbReference type="PROSITE" id="PS50893"/>
    </source>
</evidence>
<dbReference type="InterPro" id="IPR003593">
    <property type="entry name" value="AAA+_ATPase"/>
</dbReference>
<evidence type="ECO:0000256" key="5">
    <source>
        <dbReference type="ARBA" id="ARBA00022970"/>
    </source>
</evidence>
<keyword evidence="2" id="KW-0813">Transport</keyword>
<dbReference type="Gene3D" id="3.40.50.300">
    <property type="entry name" value="P-loop containing nucleotide triphosphate hydrolases"/>
    <property type="match status" value="1"/>
</dbReference>
<dbReference type="Proteomes" id="UP001556631">
    <property type="component" value="Unassembled WGS sequence"/>
</dbReference>
<protein>
    <submittedName>
        <fullName evidence="7">ABC transporter ATP-binding protein</fullName>
    </submittedName>
</protein>
<dbReference type="InterPro" id="IPR052156">
    <property type="entry name" value="BCAA_Transport_ATP-bd_LivF"/>
</dbReference>
<dbReference type="Pfam" id="PF00005">
    <property type="entry name" value="ABC_tran"/>
    <property type="match status" value="1"/>
</dbReference>
<keyword evidence="5" id="KW-0029">Amino-acid transport</keyword>
<dbReference type="InterPro" id="IPR027417">
    <property type="entry name" value="P-loop_NTPase"/>
</dbReference>
<feature type="domain" description="ABC transporter" evidence="6">
    <location>
        <begin position="11"/>
        <end position="240"/>
    </location>
</feature>
<keyword evidence="4 7" id="KW-0067">ATP-binding</keyword>
<dbReference type="EMBL" id="JBFPJR010000001">
    <property type="protein sequence ID" value="MEX0426099.1"/>
    <property type="molecule type" value="Genomic_DNA"/>
</dbReference>
<dbReference type="PROSITE" id="PS00211">
    <property type="entry name" value="ABC_TRANSPORTER_1"/>
    <property type="match status" value="1"/>
</dbReference>
<dbReference type="RefSeq" id="WP_367990720.1">
    <property type="nucleotide sequence ID" value="NZ_JBFPJR010000001.1"/>
</dbReference>
<dbReference type="InterPro" id="IPR017871">
    <property type="entry name" value="ABC_transporter-like_CS"/>
</dbReference>
<keyword evidence="8" id="KW-1185">Reference proteome</keyword>
<name>A0ABV3ST28_9ACTN</name>